<evidence type="ECO:0000313" key="9">
    <source>
        <dbReference type="Proteomes" id="UP000245207"/>
    </source>
</evidence>
<dbReference type="GO" id="GO:0005886">
    <property type="term" value="C:plasma membrane"/>
    <property type="evidence" value="ECO:0007669"/>
    <property type="project" value="TreeGrafter"/>
</dbReference>
<dbReference type="InterPro" id="IPR011009">
    <property type="entry name" value="Kinase-like_dom_sf"/>
</dbReference>
<dbReference type="InterPro" id="IPR000719">
    <property type="entry name" value="Prot_kinase_dom"/>
</dbReference>
<dbReference type="FunFam" id="3.30.200.20:FF:000039">
    <property type="entry name" value="receptor-like protein kinase FERONIA"/>
    <property type="match status" value="1"/>
</dbReference>
<dbReference type="OrthoDB" id="4062651at2759"/>
<feature type="binding site" evidence="6">
    <location>
        <position position="56"/>
    </location>
    <ligand>
        <name>ATP</name>
        <dbReference type="ChEBI" id="CHEBI:30616"/>
    </ligand>
</feature>
<dbReference type="GO" id="GO:0004714">
    <property type="term" value="F:transmembrane receptor protein tyrosine kinase activity"/>
    <property type="evidence" value="ECO:0007669"/>
    <property type="project" value="InterPro"/>
</dbReference>
<evidence type="ECO:0000256" key="6">
    <source>
        <dbReference type="PROSITE-ProRule" id="PRU10141"/>
    </source>
</evidence>
<evidence type="ECO:0000256" key="4">
    <source>
        <dbReference type="ARBA" id="ARBA00022777"/>
    </source>
</evidence>
<dbReference type="SUPFAM" id="SSF56112">
    <property type="entry name" value="Protein kinase-like (PK-like)"/>
    <property type="match status" value="1"/>
</dbReference>
<dbReference type="AlphaFoldDB" id="A0A2U1PMA2"/>
<keyword evidence="5 6" id="KW-0067">ATP-binding</keyword>
<evidence type="ECO:0000256" key="2">
    <source>
        <dbReference type="ARBA" id="ARBA00022679"/>
    </source>
</evidence>
<dbReference type="PROSITE" id="PS00108">
    <property type="entry name" value="PROTEIN_KINASE_ST"/>
    <property type="match status" value="1"/>
</dbReference>
<evidence type="ECO:0000256" key="1">
    <source>
        <dbReference type="ARBA" id="ARBA00022527"/>
    </source>
</evidence>
<dbReference type="Proteomes" id="UP000245207">
    <property type="component" value="Unassembled WGS sequence"/>
</dbReference>
<dbReference type="PANTHER" id="PTHR27003:SF338">
    <property type="entry name" value="TYROSINE-PROTEIN KINASE, NON-RECEPTOR JAK_TYK2-RELATED"/>
    <property type="match status" value="1"/>
</dbReference>
<keyword evidence="2" id="KW-0808">Transferase</keyword>
<evidence type="ECO:0000256" key="3">
    <source>
        <dbReference type="ARBA" id="ARBA00022741"/>
    </source>
</evidence>
<dbReference type="GO" id="GO:0009506">
    <property type="term" value="C:plasmodesma"/>
    <property type="evidence" value="ECO:0007669"/>
    <property type="project" value="TreeGrafter"/>
</dbReference>
<dbReference type="Gene3D" id="1.10.510.10">
    <property type="entry name" value="Transferase(Phosphotransferase) domain 1"/>
    <property type="match status" value="1"/>
</dbReference>
<dbReference type="Gene3D" id="3.30.200.20">
    <property type="entry name" value="Phosphorylase Kinase, domain 1"/>
    <property type="match status" value="1"/>
</dbReference>
<accession>A0A2U1PMA2</accession>
<name>A0A2U1PMA2_ARTAN</name>
<dbReference type="InterPro" id="IPR008271">
    <property type="entry name" value="Ser/Thr_kinase_AS"/>
</dbReference>
<keyword evidence="3 6" id="KW-0547">Nucleotide-binding</keyword>
<dbReference type="InterPro" id="IPR017441">
    <property type="entry name" value="Protein_kinase_ATP_BS"/>
</dbReference>
<gene>
    <name evidence="8" type="ORF">CTI12_AA136650</name>
</gene>
<keyword evidence="4 8" id="KW-0418">Kinase</keyword>
<reference evidence="8 9" key="1">
    <citation type="journal article" date="2018" name="Mol. Plant">
        <title>The genome of Artemisia annua provides insight into the evolution of Asteraceae family and artemisinin biosynthesis.</title>
        <authorList>
            <person name="Shen Q."/>
            <person name="Zhang L."/>
            <person name="Liao Z."/>
            <person name="Wang S."/>
            <person name="Yan T."/>
            <person name="Shi P."/>
            <person name="Liu M."/>
            <person name="Fu X."/>
            <person name="Pan Q."/>
            <person name="Wang Y."/>
            <person name="Lv Z."/>
            <person name="Lu X."/>
            <person name="Zhang F."/>
            <person name="Jiang W."/>
            <person name="Ma Y."/>
            <person name="Chen M."/>
            <person name="Hao X."/>
            <person name="Li L."/>
            <person name="Tang Y."/>
            <person name="Lv G."/>
            <person name="Zhou Y."/>
            <person name="Sun X."/>
            <person name="Brodelius P.E."/>
            <person name="Rose J.K.C."/>
            <person name="Tang K."/>
        </authorList>
    </citation>
    <scope>NUCLEOTIDE SEQUENCE [LARGE SCALE GENOMIC DNA]</scope>
    <source>
        <strain evidence="9">cv. Huhao1</strain>
        <tissue evidence="8">Leaf</tissue>
    </source>
</reference>
<protein>
    <submittedName>
        <fullName evidence="8">Protein kinase-like domain-containing protein</fullName>
    </submittedName>
</protein>
<evidence type="ECO:0000313" key="8">
    <source>
        <dbReference type="EMBL" id="PWA86885.1"/>
    </source>
</evidence>
<dbReference type="InterPro" id="IPR045272">
    <property type="entry name" value="ANXUR1/2-like"/>
</dbReference>
<organism evidence="8 9">
    <name type="scientific">Artemisia annua</name>
    <name type="common">Sweet wormwood</name>
    <dbReference type="NCBI Taxonomy" id="35608"/>
    <lineage>
        <taxon>Eukaryota</taxon>
        <taxon>Viridiplantae</taxon>
        <taxon>Streptophyta</taxon>
        <taxon>Embryophyta</taxon>
        <taxon>Tracheophyta</taxon>
        <taxon>Spermatophyta</taxon>
        <taxon>Magnoliopsida</taxon>
        <taxon>eudicotyledons</taxon>
        <taxon>Gunneridae</taxon>
        <taxon>Pentapetalae</taxon>
        <taxon>asterids</taxon>
        <taxon>campanulids</taxon>
        <taxon>Asterales</taxon>
        <taxon>Asteraceae</taxon>
        <taxon>Asteroideae</taxon>
        <taxon>Anthemideae</taxon>
        <taxon>Artemisiinae</taxon>
        <taxon>Artemisia</taxon>
    </lineage>
</organism>
<dbReference type="Pfam" id="PF14299">
    <property type="entry name" value="PP2"/>
    <property type="match status" value="1"/>
</dbReference>
<dbReference type="STRING" id="35608.A0A2U1PMA2"/>
<evidence type="ECO:0000256" key="5">
    <source>
        <dbReference type="ARBA" id="ARBA00022840"/>
    </source>
</evidence>
<keyword evidence="1" id="KW-0723">Serine/threonine-protein kinase</keyword>
<dbReference type="Pfam" id="PF00069">
    <property type="entry name" value="Pkinase"/>
    <property type="match status" value="1"/>
</dbReference>
<comment type="caution">
    <text evidence="8">The sequence shown here is derived from an EMBL/GenBank/DDBJ whole genome shotgun (WGS) entry which is preliminary data.</text>
</comment>
<dbReference type="PANTHER" id="PTHR27003">
    <property type="entry name" value="OS07G0166700 PROTEIN"/>
    <property type="match status" value="1"/>
</dbReference>
<dbReference type="PROSITE" id="PS00107">
    <property type="entry name" value="PROTEIN_KINASE_ATP"/>
    <property type="match status" value="1"/>
</dbReference>
<dbReference type="InterPro" id="IPR025886">
    <property type="entry name" value="PP2-like"/>
</dbReference>
<sequence length="584" mass="66571">MASLIKEFEHLEIPLEEIKSATNNFDNSKVIGKGGFGKVYVGEVSHSKGRNMVAIKRLDSKLGQGGPEFLKEITMLSCYTHENLISLLGFCNQEDEMILLYEYASNGSLDRHLGDTTLTWRQRIKICLDAAKGLSYLHDPNGAHQRVLHCDIKSANILLDDQWNGKVSDFGLSKIGPANQQNSFIVTNALGTFGYCDPLFMETYSLTKESDVYSFGVVLFEVLCGVLCFQYGTAGQFNVLVPMWKKKYKQNKIDEIVFPDIRQPMDQKALETFSDIAYQCLHKCRKERPVMAEVVEKLEMALESQEASEGKEWIIRTMVPPLNYTSEAELNILLCKGVLLNGGTTWFSLNDNEEHCVMISIADCLIHNANDHNISRYKSDCNSRFSMSYSTNGDKFQTHVRTRMLSPRITYIVNIVFKFLSETQQRKGGCIDLKYKIAGERNYSTVYLANKREDDWLVAELCYFISDRTSVDLEIMFDYHKSHIVVEGIEFRPLEKAGNEVLEDEKVDTQPISDEDTYWEKILPNDYEDIIKWSKDSEQWTTKKELYFILRKGFLVNNDELTGPSLFRRPESAVVAGSETGGGE</sequence>
<dbReference type="SMART" id="SM00220">
    <property type="entry name" value="S_TKc"/>
    <property type="match status" value="1"/>
</dbReference>
<dbReference type="GO" id="GO:0005524">
    <property type="term" value="F:ATP binding"/>
    <property type="evidence" value="ECO:0007669"/>
    <property type="project" value="UniProtKB-UniRule"/>
</dbReference>
<keyword evidence="9" id="KW-1185">Reference proteome</keyword>
<proteinExistence type="predicted"/>
<feature type="domain" description="Protein kinase" evidence="7">
    <location>
        <begin position="25"/>
        <end position="302"/>
    </location>
</feature>
<dbReference type="PROSITE" id="PS50011">
    <property type="entry name" value="PROTEIN_KINASE_DOM"/>
    <property type="match status" value="1"/>
</dbReference>
<evidence type="ECO:0000259" key="7">
    <source>
        <dbReference type="PROSITE" id="PS50011"/>
    </source>
</evidence>
<dbReference type="GO" id="GO:0004674">
    <property type="term" value="F:protein serine/threonine kinase activity"/>
    <property type="evidence" value="ECO:0007669"/>
    <property type="project" value="UniProtKB-KW"/>
</dbReference>
<dbReference type="EMBL" id="PKPP01000971">
    <property type="protein sequence ID" value="PWA86885.1"/>
    <property type="molecule type" value="Genomic_DNA"/>
</dbReference>